<evidence type="ECO:0000256" key="1">
    <source>
        <dbReference type="SAM" id="MobiDB-lite"/>
    </source>
</evidence>
<dbReference type="InterPro" id="IPR013783">
    <property type="entry name" value="Ig-like_fold"/>
</dbReference>
<evidence type="ECO:0000313" key="3">
    <source>
        <dbReference type="EMBL" id="KKA30730.1"/>
    </source>
</evidence>
<feature type="region of interest" description="Disordered" evidence="1">
    <location>
        <begin position="324"/>
        <end position="385"/>
    </location>
</feature>
<dbReference type="Gene3D" id="3.60.10.10">
    <property type="entry name" value="Endonuclease/exonuclease/phosphatase"/>
    <property type="match status" value="1"/>
</dbReference>
<dbReference type="OrthoDB" id="7862313at2759"/>
<feature type="compositionally biased region" description="Low complexity" evidence="1">
    <location>
        <begin position="11"/>
        <end position="32"/>
    </location>
</feature>
<dbReference type="Pfam" id="PF21310">
    <property type="entry name" value="OCRL-like_ASH"/>
    <property type="match status" value="1"/>
</dbReference>
<dbReference type="EMBL" id="LAEV01000286">
    <property type="protein sequence ID" value="KKA30730.1"/>
    <property type="molecule type" value="Genomic_DNA"/>
</dbReference>
<dbReference type="GO" id="GO:0004439">
    <property type="term" value="F:phosphatidylinositol-4,5-bisphosphate 5-phosphatase activity"/>
    <property type="evidence" value="ECO:0007669"/>
    <property type="project" value="TreeGrafter"/>
</dbReference>
<evidence type="ECO:0000313" key="4">
    <source>
        <dbReference type="Proteomes" id="UP000033483"/>
    </source>
</evidence>
<dbReference type="Gene3D" id="2.60.40.10">
    <property type="entry name" value="Immunoglobulins"/>
    <property type="match status" value="1"/>
</dbReference>
<feature type="compositionally biased region" description="Low complexity" evidence="1">
    <location>
        <begin position="329"/>
        <end position="339"/>
    </location>
</feature>
<feature type="region of interest" description="Disordered" evidence="1">
    <location>
        <begin position="469"/>
        <end position="533"/>
    </location>
</feature>
<dbReference type="SUPFAM" id="SSF56219">
    <property type="entry name" value="DNase I-like"/>
    <property type="match status" value="1"/>
</dbReference>
<dbReference type="InterPro" id="IPR048869">
    <property type="entry name" value="OCRL-1_2_ASH"/>
</dbReference>
<sequence length="1064" mass="117403">MASSIASADAVSTHSHPSVTASTAASTTVSTLHRNETIESDPVEIPSGPTSMARAVYARRPEYTRPHRIRVKIGTWNVAQNTPSAFDLRKWFFQPSIDGLLEQPYPPSNRKMTTSTHTDSFTLEVNPDAPRQPCKNRIGLYVLALQEATPATLGQRIINTDPVIEDHWSDAIADAVPPGYTRIVREVMAGIIMIIYAATELADTVSHISSTQVGTGLLGYMGNKGAVSARLLLGETTRLLFTNSHLASGNEAQFLERRCWDTNQIKTRTEFAPVSLPGGPDSGPEKIGDEDLAFWVGDLNFRLDAPGEDIRSLFSLHTQGMYGAPEPSTPISLASSSSIMEPKDSYDSDTDTILSPRSGKFPFLPDGSKNSDDLPNPDDFITDEEDDPLSLQTTLNSLLPHDQLRQVIRQKKAFHDGWKEGAITFMPTYKYDIGSRDNFDSSEKQRAPSWCDRILYRTRLDLQKHLQKVKEEEEAKRLREEAEQAAEEEDSDPNVLFSNEIDYDEEPEKEEGKGNEGGEKEPQPSSEQPARTSWGYDEYDEYDENEDSGDQQTTATQSLERIRLEQYWSVQSITSSDHKPVVGLFTVDYDAVVPELRAIVQAEVARDFDRAENEGRPDITIVIEAQSLQTPSSSNGQGETVDFGPVQVFRKYSQTLTVANTGQGPATFSFLEHPAGSDCQSWLTASFVALEISTDNEPLDLGATVTLQPGDTVGIQVDVCVDDFDHIRDLNSGTCRLDQVLVLRVENGRDHFLPVHGTWLPSCIGRSLNELIRVPDGGIRVFMAEFSLAGSIPDSHEVRCSAPKELFKLVESLLTLTERAIADESMLEGAEIPRDNMGWPYDEKTWLLTDATLRMAHKETVAEALDLDRPVLEAFPAEIPALTRVEIVAEMLLIFLRTLTDGIITANLWTVLEERLPQLSTLSPATAPSKALEDAKTAILDILSTDQGHSISLVFLASTLGRVCAELSPVSRADIKAAEIMQNPGGLSFARFRRNTLPMVGEGAGGSPAAVAQRRARERRVAEVFTPVVCRVPSGEGRSEREKKAVMARQMSVLEVFVHPQADF</sequence>
<dbReference type="SMART" id="SM00128">
    <property type="entry name" value="IPPc"/>
    <property type="match status" value="1"/>
</dbReference>
<dbReference type="PANTHER" id="PTHR11200:SF300">
    <property type="entry name" value="TYPE II INOSITOL 1,4,5-TRISPHOSPHATE 5-PHOSPHATASE"/>
    <property type="match status" value="1"/>
</dbReference>
<dbReference type="InterPro" id="IPR000300">
    <property type="entry name" value="IPPc"/>
</dbReference>
<dbReference type="PANTHER" id="PTHR11200">
    <property type="entry name" value="INOSITOL 5-PHOSPHATASE"/>
    <property type="match status" value="1"/>
</dbReference>
<dbReference type="Pfam" id="PF22669">
    <property type="entry name" value="Exo_endo_phos2"/>
    <property type="match status" value="2"/>
</dbReference>
<feature type="compositionally biased region" description="Basic and acidic residues" evidence="1">
    <location>
        <begin position="510"/>
        <end position="522"/>
    </location>
</feature>
<gene>
    <name evidence="3" type="ORF">TD95_003498</name>
</gene>
<dbReference type="AlphaFoldDB" id="A0A0F4ZKJ7"/>
<feature type="domain" description="Inositol polyphosphate-related phosphatase" evidence="2">
    <location>
        <begin position="67"/>
        <end position="502"/>
    </location>
</feature>
<dbReference type="Proteomes" id="UP000033483">
    <property type="component" value="Unassembled WGS sequence"/>
</dbReference>
<dbReference type="GO" id="GO:0046856">
    <property type="term" value="P:phosphatidylinositol dephosphorylation"/>
    <property type="evidence" value="ECO:0007669"/>
    <property type="project" value="InterPro"/>
</dbReference>
<name>A0A0F4ZKJ7_9PEZI</name>
<organism evidence="3 4">
    <name type="scientific">Thielaviopsis punctulata</name>
    <dbReference type="NCBI Taxonomy" id="72032"/>
    <lineage>
        <taxon>Eukaryota</taxon>
        <taxon>Fungi</taxon>
        <taxon>Dikarya</taxon>
        <taxon>Ascomycota</taxon>
        <taxon>Pezizomycotina</taxon>
        <taxon>Sordariomycetes</taxon>
        <taxon>Hypocreomycetidae</taxon>
        <taxon>Microascales</taxon>
        <taxon>Ceratocystidaceae</taxon>
        <taxon>Thielaviopsis</taxon>
    </lineage>
</organism>
<comment type="caution">
    <text evidence="3">The sequence shown here is derived from an EMBL/GenBank/DDBJ whole genome shotgun (WGS) entry which is preliminary data.</text>
</comment>
<proteinExistence type="predicted"/>
<feature type="compositionally biased region" description="Basic and acidic residues" evidence="1">
    <location>
        <begin position="469"/>
        <end position="482"/>
    </location>
</feature>
<dbReference type="InterPro" id="IPR036691">
    <property type="entry name" value="Endo/exonu/phosph_ase_sf"/>
</dbReference>
<protein>
    <recommendedName>
        <fullName evidence="2">Inositol polyphosphate-related phosphatase domain-containing protein</fullName>
    </recommendedName>
</protein>
<dbReference type="InterPro" id="IPR046985">
    <property type="entry name" value="IP5"/>
</dbReference>
<evidence type="ECO:0000259" key="2">
    <source>
        <dbReference type="SMART" id="SM00128"/>
    </source>
</evidence>
<feature type="region of interest" description="Disordered" evidence="1">
    <location>
        <begin position="1"/>
        <end position="50"/>
    </location>
</feature>
<reference evidence="3 4" key="1">
    <citation type="submission" date="2015-03" db="EMBL/GenBank/DDBJ databases">
        <authorList>
            <person name="Radwan O."/>
            <person name="Al-Naeli F.A."/>
            <person name="Rendon G.A."/>
            <person name="Fields C."/>
        </authorList>
    </citation>
    <scope>NUCLEOTIDE SEQUENCE [LARGE SCALE GENOMIC DNA]</scope>
    <source>
        <strain evidence="3">CR-DP1</strain>
    </source>
</reference>
<keyword evidence="4" id="KW-1185">Reference proteome</keyword>
<feature type="compositionally biased region" description="Acidic residues" evidence="1">
    <location>
        <begin position="483"/>
        <end position="492"/>
    </location>
</feature>
<accession>A0A0F4ZKJ7</accession>